<dbReference type="PANTHER" id="PTHR11706">
    <property type="entry name" value="SOLUTE CARRIER PROTEIN FAMILY 11 MEMBER"/>
    <property type="match status" value="1"/>
</dbReference>
<dbReference type="PRINTS" id="PR00447">
    <property type="entry name" value="NATRESASSCMP"/>
</dbReference>
<dbReference type="PANTHER" id="PTHR11706:SF99">
    <property type="entry name" value="METAL TRANSPORTER NRAMP5-LIKE"/>
    <property type="match status" value="1"/>
</dbReference>
<dbReference type="Pfam" id="PF01566">
    <property type="entry name" value="Nramp"/>
    <property type="match status" value="1"/>
</dbReference>
<feature type="transmembrane region" description="Helical" evidence="7">
    <location>
        <begin position="362"/>
        <end position="381"/>
    </location>
</feature>
<protein>
    <submittedName>
        <fullName evidence="8">Uncharacterized protein</fullName>
    </submittedName>
</protein>
<feature type="transmembrane region" description="Helical" evidence="7">
    <location>
        <begin position="148"/>
        <end position="165"/>
    </location>
</feature>
<evidence type="ECO:0000256" key="2">
    <source>
        <dbReference type="ARBA" id="ARBA00009965"/>
    </source>
</evidence>
<dbReference type="Proteomes" id="UP000652761">
    <property type="component" value="Unassembled WGS sequence"/>
</dbReference>
<feature type="transmembrane region" description="Helical" evidence="7">
    <location>
        <begin position="265"/>
        <end position="286"/>
    </location>
</feature>
<evidence type="ECO:0000256" key="4">
    <source>
        <dbReference type="ARBA" id="ARBA00022989"/>
    </source>
</evidence>
<evidence type="ECO:0000256" key="5">
    <source>
        <dbReference type="ARBA" id="ARBA00023136"/>
    </source>
</evidence>
<gene>
    <name evidence="8" type="ORF">Taro_036886</name>
</gene>
<feature type="transmembrane region" description="Helical" evidence="7">
    <location>
        <begin position="177"/>
        <end position="195"/>
    </location>
</feature>
<feature type="transmembrane region" description="Helical" evidence="7">
    <location>
        <begin position="117"/>
        <end position="142"/>
    </location>
</feature>
<dbReference type="NCBIfam" id="TIGR01197">
    <property type="entry name" value="nramp"/>
    <property type="match status" value="1"/>
</dbReference>
<dbReference type="GO" id="GO:0034755">
    <property type="term" value="P:iron ion transmembrane transport"/>
    <property type="evidence" value="ECO:0007669"/>
    <property type="project" value="TreeGrafter"/>
</dbReference>
<evidence type="ECO:0000256" key="1">
    <source>
        <dbReference type="ARBA" id="ARBA00004141"/>
    </source>
</evidence>
<keyword evidence="5 7" id="KW-0472">Membrane</keyword>
<accession>A0A843WN05</accession>
<evidence type="ECO:0000256" key="7">
    <source>
        <dbReference type="SAM" id="Phobius"/>
    </source>
</evidence>
<dbReference type="EMBL" id="NMUH01003153">
    <property type="protein sequence ID" value="MQM04090.1"/>
    <property type="molecule type" value="Genomic_DNA"/>
</dbReference>
<organism evidence="8 9">
    <name type="scientific">Colocasia esculenta</name>
    <name type="common">Wild taro</name>
    <name type="synonym">Arum esculentum</name>
    <dbReference type="NCBI Taxonomy" id="4460"/>
    <lineage>
        <taxon>Eukaryota</taxon>
        <taxon>Viridiplantae</taxon>
        <taxon>Streptophyta</taxon>
        <taxon>Embryophyta</taxon>
        <taxon>Tracheophyta</taxon>
        <taxon>Spermatophyta</taxon>
        <taxon>Magnoliopsida</taxon>
        <taxon>Liliopsida</taxon>
        <taxon>Araceae</taxon>
        <taxon>Aroideae</taxon>
        <taxon>Colocasieae</taxon>
        <taxon>Colocasia</taxon>
    </lineage>
</organism>
<proteinExistence type="inferred from homology"/>
<name>A0A843WN05_COLES</name>
<comment type="caution">
    <text evidence="8">The sequence shown here is derived from an EMBL/GenBank/DDBJ whole genome shotgun (WGS) entry which is preliminary data.</text>
</comment>
<dbReference type="AlphaFoldDB" id="A0A843WN05"/>
<feature type="transmembrane region" description="Helical" evidence="7">
    <location>
        <begin position="387"/>
        <end position="407"/>
    </location>
</feature>
<keyword evidence="9" id="KW-1185">Reference proteome</keyword>
<keyword evidence="3 7" id="KW-0812">Transmembrane</keyword>
<comment type="subcellular location">
    <subcellularLocation>
        <location evidence="1">Membrane</location>
        <topology evidence="1">Multi-pass membrane protein</topology>
    </subcellularLocation>
</comment>
<dbReference type="GO" id="GO:0005384">
    <property type="term" value="F:manganese ion transmembrane transporter activity"/>
    <property type="evidence" value="ECO:0007669"/>
    <property type="project" value="TreeGrafter"/>
</dbReference>
<sequence>MPKLREHQLHFSPRPTNSKRSIAPPSAACLRRFFEGGSVGEMALVQIEETPRWKKLLSYVGPGFFVAVAYLDPGNLQTDLQAGADHKFEYYDTLSHLDAGKHLSEHCKREYPRHLNYCLWILAEVAVIAADIPQVLGAAFALHILFNVPIWGGVLLSGISTLLLLGLQKFGIRKLEMVIAILIFVVGGCFFVELARSKPDMGEIAKGMFVPRLAGNGAARDTVALLGALVMPHNLFLHSALVLSRKIPHTYHGISSACRNFLIEGAFALFVAFLVNVSVVSVTGTVCYSPHLTTLNMTSCRNITLESAATLLKTALGTWSSKIYAVSLLASGQSSTVTGTYAGQYIMQGFLDLKMKTWSRNLLTRSVAITPSLVACIIGGSSGAGKLIIVASMILAFQLPFALIPLLRFTGSETKMGYHKNSMPVSSLFSSPKSY</sequence>
<evidence type="ECO:0000256" key="6">
    <source>
        <dbReference type="SAM" id="MobiDB-lite"/>
    </source>
</evidence>
<dbReference type="NCBIfam" id="NF037982">
    <property type="entry name" value="Nramp_1"/>
    <property type="match status" value="1"/>
</dbReference>
<feature type="region of interest" description="Disordered" evidence="6">
    <location>
        <begin position="1"/>
        <end position="23"/>
    </location>
</feature>
<keyword evidence="4 7" id="KW-1133">Transmembrane helix</keyword>
<evidence type="ECO:0000256" key="3">
    <source>
        <dbReference type="ARBA" id="ARBA00022692"/>
    </source>
</evidence>
<evidence type="ECO:0000313" key="9">
    <source>
        <dbReference type="Proteomes" id="UP000652761"/>
    </source>
</evidence>
<dbReference type="InterPro" id="IPR001046">
    <property type="entry name" value="NRAMP_fam"/>
</dbReference>
<dbReference type="OrthoDB" id="409173at2759"/>
<reference evidence="8" key="1">
    <citation type="submission" date="2017-07" db="EMBL/GenBank/DDBJ databases">
        <title>Taro Niue Genome Assembly and Annotation.</title>
        <authorList>
            <person name="Atibalentja N."/>
            <person name="Keating K."/>
            <person name="Fields C.J."/>
        </authorList>
    </citation>
    <scope>NUCLEOTIDE SEQUENCE</scope>
    <source>
        <strain evidence="8">Niue_2</strain>
        <tissue evidence="8">Leaf</tissue>
    </source>
</reference>
<dbReference type="GO" id="GO:0005886">
    <property type="term" value="C:plasma membrane"/>
    <property type="evidence" value="ECO:0007669"/>
    <property type="project" value="TreeGrafter"/>
</dbReference>
<comment type="similarity">
    <text evidence="2">Belongs to the NRAMP (TC 2.A.55) family.</text>
</comment>
<dbReference type="GO" id="GO:0015086">
    <property type="term" value="F:cadmium ion transmembrane transporter activity"/>
    <property type="evidence" value="ECO:0007669"/>
    <property type="project" value="TreeGrafter"/>
</dbReference>
<evidence type="ECO:0000313" key="8">
    <source>
        <dbReference type="EMBL" id="MQM04090.1"/>
    </source>
</evidence>